<evidence type="ECO:0000313" key="2">
    <source>
        <dbReference type="EnsemblPlants" id="ONIVA06G29050.1"/>
    </source>
</evidence>
<keyword evidence="3" id="KW-1185">Reference proteome</keyword>
<dbReference type="EnsemblPlants" id="ONIVA06G29050.1">
    <property type="protein sequence ID" value="ONIVA06G29050.1"/>
    <property type="gene ID" value="ONIVA06G29050"/>
</dbReference>
<dbReference type="Proteomes" id="UP000006591">
    <property type="component" value="Chromosome 6"/>
</dbReference>
<evidence type="ECO:0000313" key="3">
    <source>
        <dbReference type="Proteomes" id="UP000006591"/>
    </source>
</evidence>
<sequence length="83" mass="8855">MVASLSARPKRNQSASVSSSSSSSSQFASLLPREASPNRRARATPPILIAPSALPPAPRPRRNPHSLRLASLLRDLEELASTN</sequence>
<accession>A0A0E0HUZ8</accession>
<name>A0A0E0HUZ8_ORYNI</name>
<reference evidence="2" key="1">
    <citation type="submission" date="2015-04" db="UniProtKB">
        <authorList>
            <consortium name="EnsemblPlants"/>
        </authorList>
    </citation>
    <scope>IDENTIFICATION</scope>
    <source>
        <strain evidence="2">SL10</strain>
    </source>
</reference>
<dbReference type="HOGENOM" id="CLU_2578055_0_0_1"/>
<dbReference type="AlphaFoldDB" id="A0A0E0HUZ8"/>
<reference evidence="2" key="2">
    <citation type="submission" date="2018-04" db="EMBL/GenBank/DDBJ databases">
        <title>OnivRS2 (Oryza nivara Reference Sequence Version 2).</title>
        <authorList>
            <person name="Zhang J."/>
            <person name="Kudrna D."/>
            <person name="Lee S."/>
            <person name="Talag J."/>
            <person name="Rajasekar S."/>
            <person name="Welchert J."/>
            <person name="Hsing Y.-I."/>
            <person name="Wing R.A."/>
        </authorList>
    </citation>
    <scope>NUCLEOTIDE SEQUENCE [LARGE SCALE GENOMIC DNA]</scope>
    <source>
        <strain evidence="2">SL10</strain>
    </source>
</reference>
<evidence type="ECO:0000256" key="1">
    <source>
        <dbReference type="SAM" id="MobiDB-lite"/>
    </source>
</evidence>
<protein>
    <submittedName>
        <fullName evidence="2">Uncharacterized protein</fullName>
    </submittedName>
</protein>
<proteinExistence type="predicted"/>
<organism evidence="2">
    <name type="scientific">Oryza nivara</name>
    <name type="common">Indian wild rice</name>
    <name type="synonym">Oryza sativa f. spontanea</name>
    <dbReference type="NCBI Taxonomy" id="4536"/>
    <lineage>
        <taxon>Eukaryota</taxon>
        <taxon>Viridiplantae</taxon>
        <taxon>Streptophyta</taxon>
        <taxon>Embryophyta</taxon>
        <taxon>Tracheophyta</taxon>
        <taxon>Spermatophyta</taxon>
        <taxon>Magnoliopsida</taxon>
        <taxon>Liliopsida</taxon>
        <taxon>Poales</taxon>
        <taxon>Poaceae</taxon>
        <taxon>BOP clade</taxon>
        <taxon>Oryzoideae</taxon>
        <taxon>Oryzeae</taxon>
        <taxon>Oryzinae</taxon>
        <taxon>Oryza</taxon>
    </lineage>
</organism>
<feature type="region of interest" description="Disordered" evidence="1">
    <location>
        <begin position="1"/>
        <end position="66"/>
    </location>
</feature>
<dbReference type="Gramene" id="ONIVA06G29050.1">
    <property type="protein sequence ID" value="ONIVA06G29050.1"/>
    <property type="gene ID" value="ONIVA06G29050"/>
</dbReference>
<feature type="compositionally biased region" description="Low complexity" evidence="1">
    <location>
        <begin position="13"/>
        <end position="29"/>
    </location>
</feature>